<feature type="domain" description="Protein kinase" evidence="3">
    <location>
        <begin position="17"/>
        <end position="357"/>
    </location>
</feature>
<accession>A0A8J2S2P4</accession>
<proteinExistence type="inferred from homology"/>
<dbReference type="InterPro" id="IPR000719">
    <property type="entry name" value="Prot_kinase_dom"/>
</dbReference>
<evidence type="ECO:0000259" key="5">
    <source>
        <dbReference type="PROSITE" id="PS50208"/>
    </source>
</evidence>
<dbReference type="OrthoDB" id="6044770at2759"/>
<sequence>MASANQNSVDKPPEFPKMVGKFLVLNKFARVRNNEKNGHVFYHGTFEGKVKVFVRRIQKVVSSDSAEKVVGRDHVTHLLTDVHKNIIRYYDDTSFTTNDFYYIVTELCLLSVEDLFFPMINENETDEKKKEDNRVLKENRIKIWVSLTRKDILRQATEGLVYLHSFNFVHRNLKPSNVLIAQDKRNQDKPKYVVKLSDFRTAKNLQDKKEQEHSGYQGSDGWIAPYIQVTEGKIQSDLKEDVFILGCFYYYVLDSQHRHPFGDNVVINSREKEIKKKDHKVYRPDWNHGLSTDKTQPEKDYYKLYDVPNQIPGLCVIFNQEKFDNKAANRKGSGKDKEALTKIFEEFGFHCEHHDNLKANEITNQINQLAKRDNYENYGCLVVCIFSHGGDGYIFGRDDQKVFIEEEKKKFKNRKTLVGKPKIWIIQACQGDELQENQQSSILKQILDNGYRTLSSLGTDLVNWIASSITNRPIAGSDSNTQRSQQESKIISDIPRPPMSDFLDIRATIPGYVSFRDPEEGSLLIQNLCKQMREEFLDDDKSNHHLENILKKVQKTISVEDSWLPVSNKDKENYNDLLKRRNPYEIEWKPVTKEDIGENSRIELGFKKTYDDDKNKWIFKRPHKQTIEWRSTLMDFIRFEDTWLLVNEEDEVGYKDLLKRRYYNGIKWEQVTKEDMKNLKIDPIFHSQFRKTYDDQTKKWIFQRSCKQTIER</sequence>
<name>A0A8J2S2P4_9CRUS</name>
<dbReference type="GO" id="GO:0005524">
    <property type="term" value="F:ATP binding"/>
    <property type="evidence" value="ECO:0007669"/>
    <property type="project" value="InterPro"/>
</dbReference>
<dbReference type="InterPro" id="IPR011009">
    <property type="entry name" value="Kinase-like_dom_sf"/>
</dbReference>
<evidence type="ECO:0000259" key="3">
    <source>
        <dbReference type="PROSITE" id="PS50011"/>
    </source>
</evidence>
<keyword evidence="7" id="KW-1185">Reference proteome</keyword>
<dbReference type="Gene3D" id="3.40.50.1460">
    <property type="match status" value="1"/>
</dbReference>
<dbReference type="GO" id="GO:0006508">
    <property type="term" value="P:proteolysis"/>
    <property type="evidence" value="ECO:0007669"/>
    <property type="project" value="InterPro"/>
</dbReference>
<dbReference type="Pfam" id="PF00069">
    <property type="entry name" value="Pkinase"/>
    <property type="match status" value="1"/>
</dbReference>
<feature type="domain" description="Caspase family p20" evidence="5">
    <location>
        <begin position="313"/>
        <end position="433"/>
    </location>
</feature>
<dbReference type="GO" id="GO:0004197">
    <property type="term" value="F:cysteine-type endopeptidase activity"/>
    <property type="evidence" value="ECO:0007669"/>
    <property type="project" value="InterPro"/>
</dbReference>
<evidence type="ECO:0000259" key="4">
    <source>
        <dbReference type="PROSITE" id="PS50207"/>
    </source>
</evidence>
<dbReference type="InterPro" id="IPR029030">
    <property type="entry name" value="Caspase-like_dom_sf"/>
</dbReference>
<evidence type="ECO:0000256" key="2">
    <source>
        <dbReference type="RuleBase" id="RU003971"/>
    </source>
</evidence>
<organism evidence="6 7">
    <name type="scientific">Daphnia galeata</name>
    <dbReference type="NCBI Taxonomy" id="27404"/>
    <lineage>
        <taxon>Eukaryota</taxon>
        <taxon>Metazoa</taxon>
        <taxon>Ecdysozoa</taxon>
        <taxon>Arthropoda</taxon>
        <taxon>Crustacea</taxon>
        <taxon>Branchiopoda</taxon>
        <taxon>Diplostraca</taxon>
        <taxon>Cladocera</taxon>
        <taxon>Anomopoda</taxon>
        <taxon>Daphniidae</taxon>
        <taxon>Daphnia</taxon>
    </lineage>
</organism>
<dbReference type="SUPFAM" id="SSF56112">
    <property type="entry name" value="Protein kinase-like (PK-like)"/>
    <property type="match status" value="1"/>
</dbReference>
<protein>
    <submittedName>
        <fullName evidence="6">Uncharacterized protein</fullName>
    </submittedName>
</protein>
<dbReference type="Gene3D" id="3.30.200.20">
    <property type="entry name" value="Phosphorylase Kinase, domain 1"/>
    <property type="match status" value="1"/>
</dbReference>
<dbReference type="Proteomes" id="UP000789390">
    <property type="component" value="Unassembled WGS sequence"/>
</dbReference>
<evidence type="ECO:0000256" key="1">
    <source>
        <dbReference type="ARBA" id="ARBA00010134"/>
    </source>
</evidence>
<reference evidence="6" key="1">
    <citation type="submission" date="2021-11" db="EMBL/GenBank/DDBJ databases">
        <authorList>
            <person name="Schell T."/>
        </authorList>
    </citation>
    <scope>NUCLEOTIDE SEQUENCE</scope>
    <source>
        <strain evidence="6">M5</strain>
    </source>
</reference>
<dbReference type="InterPro" id="IPR015917">
    <property type="entry name" value="Pept_C14A"/>
</dbReference>
<evidence type="ECO:0000313" key="6">
    <source>
        <dbReference type="EMBL" id="CAH0112648.1"/>
    </source>
</evidence>
<dbReference type="InterPro" id="IPR011600">
    <property type="entry name" value="Pept_C14_caspase"/>
</dbReference>
<dbReference type="InterPro" id="IPR002138">
    <property type="entry name" value="Pept_C14_p10"/>
</dbReference>
<dbReference type="PROSITE" id="PS50208">
    <property type="entry name" value="CASPASE_P20"/>
    <property type="match status" value="1"/>
</dbReference>
<dbReference type="AlphaFoldDB" id="A0A8J2S2P4"/>
<dbReference type="Pfam" id="PF00656">
    <property type="entry name" value="Peptidase_C14"/>
    <property type="match status" value="1"/>
</dbReference>
<dbReference type="PRINTS" id="PR00376">
    <property type="entry name" value="IL1BCENZYME"/>
</dbReference>
<dbReference type="Gene3D" id="1.10.510.10">
    <property type="entry name" value="Transferase(Phosphotransferase) domain 1"/>
    <property type="match status" value="1"/>
</dbReference>
<dbReference type="SMART" id="SM00220">
    <property type="entry name" value="S_TKc"/>
    <property type="match status" value="1"/>
</dbReference>
<evidence type="ECO:0000313" key="7">
    <source>
        <dbReference type="Proteomes" id="UP000789390"/>
    </source>
</evidence>
<dbReference type="PANTHER" id="PTHR10454">
    <property type="entry name" value="CASPASE"/>
    <property type="match status" value="1"/>
</dbReference>
<dbReference type="InterPro" id="IPR001309">
    <property type="entry name" value="Pept_C14_p20"/>
</dbReference>
<dbReference type="GO" id="GO:0004672">
    <property type="term" value="F:protein kinase activity"/>
    <property type="evidence" value="ECO:0007669"/>
    <property type="project" value="InterPro"/>
</dbReference>
<comment type="similarity">
    <text evidence="1 2">Belongs to the peptidase C14A family.</text>
</comment>
<dbReference type="PANTHER" id="PTHR10454:SF249">
    <property type="match status" value="1"/>
</dbReference>
<comment type="caution">
    <text evidence="6">The sequence shown here is derived from an EMBL/GenBank/DDBJ whole genome shotgun (WGS) entry which is preliminary data.</text>
</comment>
<gene>
    <name evidence="6" type="ORF">DGAL_LOCUS16417</name>
</gene>
<dbReference type="EMBL" id="CAKKLH010000329">
    <property type="protein sequence ID" value="CAH0112648.1"/>
    <property type="molecule type" value="Genomic_DNA"/>
</dbReference>
<dbReference type="PROSITE" id="PS50011">
    <property type="entry name" value="PROTEIN_KINASE_DOM"/>
    <property type="match status" value="1"/>
</dbReference>
<dbReference type="InterPro" id="IPR002398">
    <property type="entry name" value="Pept_C14"/>
</dbReference>
<dbReference type="PROSITE" id="PS50207">
    <property type="entry name" value="CASPASE_P10"/>
    <property type="match status" value="1"/>
</dbReference>
<dbReference type="SUPFAM" id="SSF52129">
    <property type="entry name" value="Caspase-like"/>
    <property type="match status" value="1"/>
</dbReference>
<dbReference type="SMART" id="SM00115">
    <property type="entry name" value="CASc"/>
    <property type="match status" value="1"/>
</dbReference>
<feature type="domain" description="Caspase family p10" evidence="4">
    <location>
        <begin position="497"/>
        <end position="534"/>
    </location>
</feature>